<dbReference type="GO" id="GO:0016020">
    <property type="term" value="C:membrane"/>
    <property type="evidence" value="ECO:0007669"/>
    <property type="project" value="UniProtKB-SubCell"/>
</dbReference>
<accession>A0A445BVS2</accession>
<feature type="transmembrane region" description="Helical" evidence="7">
    <location>
        <begin position="70"/>
        <end position="90"/>
    </location>
</feature>
<keyword evidence="4 7" id="KW-1133">Transmembrane helix</keyword>
<dbReference type="InterPro" id="IPR000109">
    <property type="entry name" value="POT_fam"/>
</dbReference>
<dbReference type="Gramene" id="arahy.Tifrunner.gnm2.ann2.Ah08g170600.1">
    <property type="protein sequence ID" value="arahy.Tifrunner.gnm2.ann2.Ah08g170600.1-CDS"/>
    <property type="gene ID" value="arahy.Tifrunner.gnm2.ann2.Ah08g170600"/>
</dbReference>
<keyword evidence="5 7" id="KW-0472">Membrane</keyword>
<organism evidence="8 9">
    <name type="scientific">Arachis hypogaea</name>
    <name type="common">Peanut</name>
    <dbReference type="NCBI Taxonomy" id="3818"/>
    <lineage>
        <taxon>Eukaryota</taxon>
        <taxon>Viridiplantae</taxon>
        <taxon>Streptophyta</taxon>
        <taxon>Embryophyta</taxon>
        <taxon>Tracheophyta</taxon>
        <taxon>Spermatophyta</taxon>
        <taxon>Magnoliopsida</taxon>
        <taxon>eudicotyledons</taxon>
        <taxon>Gunneridae</taxon>
        <taxon>Pentapetalae</taxon>
        <taxon>rosids</taxon>
        <taxon>fabids</taxon>
        <taxon>Fabales</taxon>
        <taxon>Fabaceae</taxon>
        <taxon>Papilionoideae</taxon>
        <taxon>50 kb inversion clade</taxon>
        <taxon>dalbergioids sensu lato</taxon>
        <taxon>Dalbergieae</taxon>
        <taxon>Pterocarpus clade</taxon>
        <taxon>Arachis</taxon>
    </lineage>
</organism>
<evidence type="ECO:0000256" key="6">
    <source>
        <dbReference type="SAM" id="MobiDB-lite"/>
    </source>
</evidence>
<dbReference type="Proteomes" id="UP000289738">
    <property type="component" value="Chromosome A08"/>
</dbReference>
<comment type="similarity">
    <text evidence="2">Belongs to the major facilitator superfamily. Proton-dependent oligopeptide transporter (POT/PTR) (TC 2.A.17) family.</text>
</comment>
<name>A0A445BVS2_ARAHY</name>
<feature type="transmembrane region" description="Helical" evidence="7">
    <location>
        <begin position="28"/>
        <end position="49"/>
    </location>
</feature>
<gene>
    <name evidence="8" type="ORF">Ahy_A08g039260</name>
</gene>
<evidence type="ECO:0000256" key="3">
    <source>
        <dbReference type="ARBA" id="ARBA00022692"/>
    </source>
</evidence>
<evidence type="ECO:0000313" key="8">
    <source>
        <dbReference type="EMBL" id="RYR42823.1"/>
    </source>
</evidence>
<evidence type="ECO:0000256" key="5">
    <source>
        <dbReference type="ARBA" id="ARBA00023136"/>
    </source>
</evidence>
<comment type="caution">
    <text evidence="8">The sequence shown here is derived from an EMBL/GenBank/DDBJ whole genome shotgun (WGS) entry which is preliminary data.</text>
</comment>
<evidence type="ECO:0000313" key="9">
    <source>
        <dbReference type="Proteomes" id="UP000289738"/>
    </source>
</evidence>
<dbReference type="SMR" id="A0A445BVS2"/>
<keyword evidence="3 7" id="KW-0812">Transmembrane</keyword>
<dbReference type="InterPro" id="IPR036259">
    <property type="entry name" value="MFS_trans_sf"/>
</dbReference>
<dbReference type="EMBL" id="SDMP01000008">
    <property type="protein sequence ID" value="RYR42823.1"/>
    <property type="molecule type" value="Genomic_DNA"/>
</dbReference>
<feature type="transmembrane region" description="Helical" evidence="7">
    <location>
        <begin position="96"/>
        <end position="116"/>
    </location>
</feature>
<comment type="subcellular location">
    <subcellularLocation>
        <location evidence="1">Membrane</location>
        <topology evidence="1">Multi-pass membrane protein</topology>
    </subcellularLocation>
</comment>
<feature type="region of interest" description="Disordered" evidence="6">
    <location>
        <begin position="1"/>
        <end position="20"/>
    </location>
</feature>
<dbReference type="AlphaFoldDB" id="A0A445BVS2"/>
<dbReference type="PANTHER" id="PTHR11654">
    <property type="entry name" value="OLIGOPEPTIDE TRANSPORTER-RELATED"/>
    <property type="match status" value="1"/>
</dbReference>
<feature type="transmembrane region" description="Helical" evidence="7">
    <location>
        <begin position="137"/>
        <end position="157"/>
    </location>
</feature>
<dbReference type="Pfam" id="PF00854">
    <property type="entry name" value="PTR2"/>
    <property type="match status" value="1"/>
</dbReference>
<evidence type="ECO:0000256" key="4">
    <source>
        <dbReference type="ARBA" id="ARBA00022989"/>
    </source>
</evidence>
<sequence>MQEMTGTHSSHSREEEAQKNMGGGWTTFPFIIVAVAGLTLASSGIRANLIVYLIQEFNIKSITAAQISNVLNGSTSLFPFIAAVVADSFFGSFPVALVSSCVDLLGTVIFALTASIKSLRPEECMNKGSRLCEAPSRVQYGVLYTALTLAAIGFGGMRFTTATLGANQFDNPEHQAIFFNWFLFTWYVVSVAGFTGIVYMEVNVSWSVGFWICAASILIGVIVFLVGYRYYRPEKPQGSALGDLARVLVASVRKWKSQLSSTTNNYYSGLVPVSAVPGKRLRY</sequence>
<feature type="transmembrane region" description="Helical" evidence="7">
    <location>
        <begin position="177"/>
        <end position="199"/>
    </location>
</feature>
<feature type="transmembrane region" description="Helical" evidence="7">
    <location>
        <begin position="208"/>
        <end position="231"/>
    </location>
</feature>
<keyword evidence="9" id="KW-1185">Reference proteome</keyword>
<protein>
    <submittedName>
        <fullName evidence="8">Uncharacterized protein</fullName>
    </submittedName>
</protein>
<dbReference type="Gene3D" id="1.20.1250.20">
    <property type="entry name" value="MFS general substrate transporter like domains"/>
    <property type="match status" value="1"/>
</dbReference>
<proteinExistence type="inferred from homology"/>
<dbReference type="GO" id="GO:0022857">
    <property type="term" value="F:transmembrane transporter activity"/>
    <property type="evidence" value="ECO:0007669"/>
    <property type="project" value="InterPro"/>
</dbReference>
<dbReference type="SUPFAM" id="SSF103473">
    <property type="entry name" value="MFS general substrate transporter"/>
    <property type="match status" value="1"/>
</dbReference>
<evidence type="ECO:0000256" key="1">
    <source>
        <dbReference type="ARBA" id="ARBA00004141"/>
    </source>
</evidence>
<reference evidence="8 9" key="1">
    <citation type="submission" date="2019-01" db="EMBL/GenBank/DDBJ databases">
        <title>Sequencing of cultivated peanut Arachis hypogaea provides insights into genome evolution and oil improvement.</title>
        <authorList>
            <person name="Chen X."/>
        </authorList>
    </citation>
    <scope>NUCLEOTIDE SEQUENCE [LARGE SCALE GENOMIC DNA]</scope>
    <source>
        <strain evidence="9">cv. Fuhuasheng</strain>
        <tissue evidence="8">Leaves</tissue>
    </source>
</reference>
<evidence type="ECO:0000256" key="2">
    <source>
        <dbReference type="ARBA" id="ARBA00005982"/>
    </source>
</evidence>
<evidence type="ECO:0000256" key="7">
    <source>
        <dbReference type="SAM" id="Phobius"/>
    </source>
</evidence>